<evidence type="ECO:0000313" key="14">
    <source>
        <dbReference type="EMBL" id="EAG2087947.1"/>
    </source>
</evidence>
<keyword evidence="35" id="KW-0378">Hydrolase</keyword>
<dbReference type="EMBL" id="AANEHK010000014">
    <property type="protein sequence ID" value="EDO0986927.1"/>
    <property type="molecule type" value="Genomic_DNA"/>
</dbReference>
<dbReference type="EMBL" id="AABAGT010000023">
    <property type="protein sequence ID" value="EAG0868240.1"/>
    <property type="molecule type" value="Genomic_DNA"/>
</dbReference>
<reference evidence="39" key="7">
    <citation type="submission" date="2019-10" db="EMBL/GenBank/DDBJ databases">
        <authorList>
            <consortium name="NCBI Pathogen Detection Project"/>
        </authorList>
    </citation>
    <scope>NUCLEOTIDE SEQUENCE</scope>
    <source>
        <strain evidence="39">09CEB371LM</strain>
        <strain evidence="44">2017-325981-023-01</strain>
        <strain evidence="40">CFIAFB20100120</strain>
        <strain evidence="42">CFIAFB20170037</strain>
        <strain evidence="41">CFIAFB20170045</strain>
        <strain evidence="43">DMG1500109</strain>
    </source>
</reference>
<dbReference type="GO" id="GO:0016791">
    <property type="term" value="F:phosphatase activity"/>
    <property type="evidence" value="ECO:0007669"/>
    <property type="project" value="TreeGrafter"/>
</dbReference>
<dbReference type="Proteomes" id="UP000481141">
    <property type="component" value="Unassembled WGS sequence"/>
</dbReference>
<evidence type="ECO:0000313" key="52">
    <source>
        <dbReference type="Proteomes" id="UP000344343"/>
    </source>
</evidence>
<evidence type="ECO:0000313" key="17">
    <source>
        <dbReference type="EMBL" id="EAG2998058.1"/>
    </source>
</evidence>
<evidence type="ECO:0000313" key="47">
    <source>
        <dbReference type="Proteomes" id="UP000272537"/>
    </source>
</evidence>
<dbReference type="Gene3D" id="3.30.1240.10">
    <property type="match status" value="1"/>
</dbReference>
<dbReference type="EMBL" id="AANCRK010000005">
    <property type="protein sequence ID" value="EDN7715750.1"/>
    <property type="molecule type" value="Genomic_DNA"/>
</dbReference>
<dbReference type="Proteomes" id="UP000345329">
    <property type="component" value="Unassembled WGS sequence"/>
</dbReference>
<evidence type="ECO:0000313" key="68">
    <source>
        <dbReference type="Proteomes" id="UP000467347"/>
    </source>
</evidence>
<dbReference type="EMBL" id="AACKDQ010000023">
    <property type="protein sequence ID" value="EAK9317524.1"/>
    <property type="molecule type" value="Genomic_DNA"/>
</dbReference>
<evidence type="ECO:0000313" key="23">
    <source>
        <dbReference type="EMBL" id="EAG9520232.1"/>
    </source>
</evidence>
<dbReference type="EMBL" id="AACJYH010000011">
    <property type="protein sequence ID" value="EAK8898665.1"/>
    <property type="molecule type" value="Genomic_DNA"/>
</dbReference>
<evidence type="ECO:0000313" key="87">
    <source>
        <dbReference type="Proteomes" id="UP000843775"/>
    </source>
</evidence>
<reference evidence="37 69" key="6">
    <citation type="submission" date="2019-08" db="EMBL/GenBank/DDBJ databases">
        <authorList>
            <person name="Ashton P.M."/>
            <person name="Dallman T."/>
            <person name="Nair S."/>
            <person name="De Pinna E."/>
            <person name="Peters T."/>
            <person name="Grant K."/>
        </authorList>
    </citation>
    <scope>NUCLEOTIDE SEQUENCE [LARGE SCALE GENOMIC DNA]</scope>
    <source>
        <strain evidence="24 79">282333</strain>
        <strain evidence="25 78">282352</strain>
        <strain evidence="23 81">289003</strain>
        <strain evidence="37 69">788324</strain>
        <strain evidence="11">RL15000286</strain>
    </source>
</reference>
<dbReference type="Proteomes" id="UP000339309">
    <property type="component" value="Unassembled WGS sequence"/>
</dbReference>
<dbReference type="Proteomes" id="UP000365297">
    <property type="component" value="Unassembled WGS sequence"/>
</dbReference>
<evidence type="ECO:0000313" key="13">
    <source>
        <dbReference type="EMBL" id="EAG1893982.1"/>
    </source>
</evidence>
<dbReference type="Proteomes" id="UP000530452">
    <property type="component" value="Unassembled WGS sequence"/>
</dbReference>
<dbReference type="OMA" id="NGAVYDF"/>
<evidence type="ECO:0000313" key="89">
    <source>
        <dbReference type="Proteomes" id="UP000852906"/>
    </source>
</evidence>
<dbReference type="EMBL" id="DABJAN010000007">
    <property type="protein sequence ID" value="HAJ9594637.1"/>
    <property type="molecule type" value="Genomic_DNA"/>
</dbReference>
<evidence type="ECO:0000313" key="9">
    <source>
        <dbReference type="EMBL" id="EAE1340161.1"/>
    </source>
</evidence>
<evidence type="ECO:0000313" key="64">
    <source>
        <dbReference type="Proteomes" id="UP000410967"/>
    </source>
</evidence>
<dbReference type="Proteomes" id="UP000379076">
    <property type="component" value="Unassembled WGS sequence"/>
</dbReference>
<gene>
    <name evidence="46" type="primary">yitu_2</name>
    <name evidence="12" type="ORF">A8L61_13300</name>
    <name evidence="21" type="ORF">AB917_13470</name>
    <name evidence="1" type="ORF">ABZ57_12130</name>
    <name evidence="45" type="ORF">AJL21_13670</name>
    <name evidence="9" type="ORF">ART25_14680</name>
    <name evidence="2" type="ORF">ARY78_12900</name>
    <name evidence="16" type="ORF">B1N52_10680</name>
    <name evidence="15" type="ORF">B1S26_12835</name>
    <name evidence="17" type="ORF">B5K54_12260</name>
    <name evidence="13" type="ORF">BB997_10225</name>
    <name evidence="32" type="ORF">BCZ19_12595</name>
    <name evidence="14" type="ORF">BCZ21_11805</name>
    <name evidence="19" type="ORF">CA369_14895</name>
    <name evidence="18" type="ORF">CAV64_09855</name>
    <name evidence="22" type="ORF">CW845_13040</name>
    <name evidence="24" type="ORF">D4920_13270</name>
    <name evidence="23" type="ORF">D4B11_10650</name>
    <name evidence="25" type="ORF">D5N24_12630</name>
    <name evidence="27" type="ORF">D7104_13255</name>
    <name evidence="20" type="ORF">DCT16_11555</name>
    <name evidence="3" type="ORF">DU018_10430</name>
    <name evidence="46" type="ORF">DYZ80_02354</name>
    <name evidence="11" type="ORF">E1W56_13980</name>
    <name evidence="26" type="ORF">E5F58_05110</name>
    <name evidence="8" type="ORF">EX365_10865</name>
    <name evidence="7" type="ORF">EXZ73_12055</name>
    <name evidence="33" type="ORF">F6436_13045</name>
    <name evidence="34" type="ORF">F6515_08810</name>
    <name evidence="28" type="ORF">FA835_10435</name>
    <name evidence="30" type="ORF">FLQ97_09250</name>
    <name evidence="29" type="ORF">FLR03_01045</name>
    <name evidence="31" type="ORF">FNX40_05260</name>
    <name evidence="37" type="ORF">FV747_13065</name>
    <name evidence="38" type="ORF">G3O21_001448</name>
    <name evidence="39" type="ORF">GHH22_11560</name>
    <name evidence="43" type="ORF">GI949_12885</name>
    <name evidence="36" type="ORF">GJW51_13505</name>
    <name evidence="35" type="ORF">GQG13_11565</name>
    <name evidence="40" type="ORF">GYS09_11580</name>
    <name evidence="41" type="ORF">GYX23_13900</name>
    <name evidence="42" type="ORF">GYY14_08195</name>
    <name evidence="44" type="ORF">HQN34_002870</name>
    <name evidence="4" type="ORF">KV70_13155</name>
    <name evidence="5" type="ORF">QD52_11460</name>
    <name evidence="6" type="ORF">UI29_11555</name>
    <name evidence="10" type="ORF">Y261_13285</name>
</gene>
<evidence type="ECO:0000313" key="73">
    <source>
        <dbReference type="Proteomes" id="UP000489121"/>
    </source>
</evidence>
<dbReference type="EMBL" id="DAAJCS010000012">
    <property type="protein sequence ID" value="HAC0014083.1"/>
    <property type="molecule type" value="Genomic_DNA"/>
</dbReference>
<evidence type="ECO:0000313" key="35">
    <source>
        <dbReference type="EMBL" id="EDN7715750.1"/>
    </source>
</evidence>
<reference evidence="64 74" key="5">
    <citation type="submission" date="2019-04" db="EMBL/GenBank/DDBJ databases">
        <authorList>
            <consortium name="GenomeTrakr network: Whole genome sequencing for foodborne pathogen traceback"/>
        </authorList>
    </citation>
    <scope>NUCLEOTIDE SEQUENCE [LARGE SCALE GENOMIC DNA]</scope>
    <source>
        <strain evidence="21 82">CFSAN004300</strain>
        <strain evidence="22 74">CFSAN072474</strain>
        <strain evidence="33 57">FLAG-55987</strain>
        <strain evidence="28 64">PHLUSALM00088</strain>
    </source>
</reference>
<name>A0A0B8RGS5_LISMN</name>
<dbReference type="Proteomes" id="UP000548278">
    <property type="component" value="Unassembled WGS sequence"/>
</dbReference>
<dbReference type="Proteomes" id="UP000533021">
    <property type="component" value="Unassembled WGS sequence"/>
</dbReference>
<dbReference type="Proteomes" id="UP000852906">
    <property type="component" value="Unassembled WGS sequence"/>
</dbReference>
<dbReference type="Proteomes" id="UP000844415">
    <property type="component" value="Unassembled WGS sequence"/>
</dbReference>
<evidence type="ECO:0000313" key="37">
    <source>
        <dbReference type="EMBL" id="EDO0986927.1"/>
    </source>
</evidence>
<evidence type="ECO:0000313" key="71">
    <source>
        <dbReference type="Proteomes" id="UP000478704"/>
    </source>
</evidence>
<dbReference type="Proteomes" id="UP000423131">
    <property type="component" value="Unassembled WGS sequence"/>
</dbReference>
<evidence type="ECO:0000313" key="56">
    <source>
        <dbReference type="Proteomes" id="UP000358545"/>
    </source>
</evidence>
<dbReference type="InterPro" id="IPR023214">
    <property type="entry name" value="HAD_sf"/>
</dbReference>
<dbReference type="Proteomes" id="UP000272537">
    <property type="component" value="Unassembled WGS sequence"/>
</dbReference>
<evidence type="ECO:0000313" key="24">
    <source>
        <dbReference type="EMBL" id="EAH2283050.1"/>
    </source>
</evidence>
<dbReference type="Proteomes" id="UP000525850">
    <property type="component" value="Unassembled WGS sequence"/>
</dbReference>
<dbReference type="Proteomes" id="UP000467536">
    <property type="component" value="Unassembled WGS sequence"/>
</dbReference>
<evidence type="ECO:0000313" key="49">
    <source>
        <dbReference type="Proteomes" id="UP000336166"/>
    </source>
</evidence>
<reference evidence="35 67" key="8">
    <citation type="submission" date="2019-12" db="EMBL/GenBank/DDBJ databases">
        <authorList>
            <consortium name="GenomeTrakr: Next Generation Sequencing Network for Food Pathogen Tracability"/>
        </authorList>
    </citation>
    <scope>NUCLEOTIDE SEQUENCE [LARGE SCALE GENOMIC DNA]</scope>
    <source>
        <strain evidence="17 83">10B02965A-1</strain>
        <strain evidence="19 77">CFSAN063727</strain>
        <strain evidence="35 67">CFSAN102901</strain>
        <strain evidence="9 60">FDA00006494</strain>
        <strain evidence="2 58">FDA00007096</strain>
        <strain evidence="5 63">FDA00008584</strain>
        <strain evidence="15">FDA00011243</strain>
        <strain evidence="3 48">FDA00013332</strain>
        <strain evidence="8 52">FDA00013853</strain>
        <strain evidence="29 65">FDA00014336</strain>
        <strain evidence="31 61">FDA00014370</strain>
        <strain evidence="30 62">FDA00014392</strain>
        <strain evidence="38">FDA00015054</strain>
        <strain evidence="18 80">FDA1005580-S054-001</strain>
        <strain evidence="71">FDA1090798-S029-001</strain>
        <strain evidence="72">FDA956581-098-004</strain>
        <strain evidence="16 75">FDA960927-006-004</strain>
        <strain evidence="20 84">FLAG-38921</strain>
        <strain evidence="32 66">FLAG-51482A</strain>
        <strain evidence="14 50">FLAG-54356</strain>
        <strain evidence="7 59">FSIS31901579</strain>
        <strain evidence="26 76">LS1344</strain>
        <strain evidence="36 68">OSF101448</strain>
        <strain evidence="6 53">VA-WGS-00405</strain>
    </source>
</reference>
<dbReference type="Proteomes" id="UP000522199">
    <property type="component" value="Unassembled WGS sequence"/>
</dbReference>
<dbReference type="EMBL" id="AABBZO010000024">
    <property type="protein sequence ID" value="EAG4463557.1"/>
    <property type="molecule type" value="Genomic_DNA"/>
</dbReference>
<evidence type="ECO:0000313" key="32">
    <source>
        <dbReference type="EMBL" id="ECX6925514.1"/>
    </source>
</evidence>
<dbReference type="Proteomes" id="UP000344343">
    <property type="component" value="Unassembled WGS sequence"/>
</dbReference>
<dbReference type="Proteomes" id="UP000840039">
    <property type="component" value="Unassembled WGS sequence"/>
</dbReference>
<dbReference type="Proteomes" id="UP000546397">
    <property type="component" value="Unassembled WGS sequence"/>
</dbReference>
<evidence type="ECO:0000313" key="79">
    <source>
        <dbReference type="Proteomes" id="UP000533021"/>
    </source>
</evidence>
<evidence type="ECO:0000313" key="60">
    <source>
        <dbReference type="Proteomes" id="UP000379076"/>
    </source>
</evidence>
<dbReference type="Proteomes" id="UP000364988">
    <property type="component" value="Unassembled WGS sequence"/>
</dbReference>
<evidence type="ECO:0000313" key="77">
    <source>
        <dbReference type="Proteomes" id="UP000528151"/>
    </source>
</evidence>
<dbReference type="EMBL" id="AAAREG010000014">
    <property type="protein sequence ID" value="EAE2355324.1"/>
    <property type="molecule type" value="Genomic_DNA"/>
</dbReference>
<evidence type="ECO:0000313" key="19">
    <source>
        <dbReference type="EMBL" id="EAG4463557.1"/>
    </source>
</evidence>
<dbReference type="Proteomes" id="UP000350032">
    <property type="component" value="Unassembled WGS sequence"/>
</dbReference>
<evidence type="ECO:0000313" key="81">
    <source>
        <dbReference type="Proteomes" id="UP000546397"/>
    </source>
</evidence>
<dbReference type="Proteomes" id="UP000336166">
    <property type="component" value="Unassembled WGS sequence"/>
</dbReference>
<dbReference type="EMBL" id="AAHZFY010000019">
    <property type="protein sequence ID" value="ECB9513923.1"/>
    <property type="molecule type" value="Genomic_DNA"/>
</dbReference>
<dbReference type="GO" id="GO:0000287">
    <property type="term" value="F:magnesium ion binding"/>
    <property type="evidence" value="ECO:0007669"/>
    <property type="project" value="TreeGrafter"/>
</dbReference>
<evidence type="ECO:0000313" key="67">
    <source>
        <dbReference type="Proteomes" id="UP000455569"/>
    </source>
</evidence>
<evidence type="ECO:0000313" key="16">
    <source>
        <dbReference type="EMBL" id="EAG2515624.1"/>
    </source>
</evidence>
<dbReference type="EMBL" id="AAAMZD010000005">
    <property type="protein sequence ID" value="EAD3793386.1"/>
    <property type="molecule type" value="Genomic_DNA"/>
</dbReference>
<evidence type="ECO:0000313" key="29">
    <source>
        <dbReference type="EMBL" id="ECB9472260.1"/>
    </source>
</evidence>
<dbReference type="NCBIfam" id="TIGR00099">
    <property type="entry name" value="Cof-subfamily"/>
    <property type="match status" value="1"/>
</dbReference>
<evidence type="ECO:0000313" key="21">
    <source>
        <dbReference type="EMBL" id="EAG6991599.1"/>
    </source>
</evidence>
<dbReference type="EMBL" id="AABBAW010000005">
    <property type="protein sequence ID" value="EAG2515624.1"/>
    <property type="molecule type" value="Genomic_DNA"/>
</dbReference>
<reference evidence="45 89" key="1">
    <citation type="submission" date="2016-09" db="EMBL/GenBank/DDBJ databases">
        <title>100K Listeria isolates.</title>
        <authorList>
            <person name="Chen P."/>
            <person name="Weimer B.C."/>
            <person name="Kong N."/>
            <person name="Huang B."/>
        </authorList>
    </citation>
    <scope>NUCLEOTIDE SEQUENCE [LARGE SCALE GENOMIC DNA]</scope>
    <source>
        <strain evidence="45 89">BCW_2383</strain>
    </source>
</reference>
<evidence type="ECO:0000313" key="59">
    <source>
        <dbReference type="Proteomes" id="UP000376505"/>
    </source>
</evidence>
<dbReference type="Proteomes" id="UP000376505">
    <property type="component" value="Unassembled WGS sequence"/>
</dbReference>
<evidence type="ECO:0000313" key="22">
    <source>
        <dbReference type="EMBL" id="EAG9388416.1"/>
    </source>
</evidence>
<evidence type="ECO:0000313" key="3">
    <source>
        <dbReference type="EMBL" id="EAC6548782.1"/>
    </source>
</evidence>
<dbReference type="NCBIfam" id="TIGR01484">
    <property type="entry name" value="HAD-SF-IIB"/>
    <property type="match status" value="1"/>
</dbReference>
<dbReference type="EMBL" id="AAAJKI010000026">
    <property type="protein sequence ID" value="EAC6548782.1"/>
    <property type="molecule type" value="Genomic_DNA"/>
</dbReference>
<evidence type="ECO:0000313" key="84">
    <source>
        <dbReference type="Proteomes" id="UP000566721"/>
    </source>
</evidence>
<dbReference type="EMBL" id="AABBHO010000041">
    <property type="protein sequence ID" value="EAG2998058.1"/>
    <property type="molecule type" value="Genomic_DNA"/>
</dbReference>
<dbReference type="EMBL" id="AAAKQF010000010">
    <property type="protein sequence ID" value="EAC9041162.1"/>
    <property type="molecule type" value="Genomic_DNA"/>
</dbReference>
<evidence type="ECO:0000313" key="34">
    <source>
        <dbReference type="EMBL" id="ECY9783095.1"/>
    </source>
</evidence>
<dbReference type="Proteomes" id="UP000478704">
    <property type="component" value="Unassembled WGS sequence"/>
</dbReference>
<dbReference type="EMBL" id="MJTJ01000020">
    <property type="protein sequence ID" value="OET48199.1"/>
    <property type="molecule type" value="Genomic_DNA"/>
</dbReference>
<evidence type="ECO:0000313" key="54">
    <source>
        <dbReference type="Proteomes" id="UP000350032"/>
    </source>
</evidence>
<dbReference type="GO" id="GO:0005829">
    <property type="term" value="C:cytosol"/>
    <property type="evidence" value="ECO:0007669"/>
    <property type="project" value="TreeGrafter"/>
</dbReference>
<evidence type="ECO:0000313" key="74">
    <source>
        <dbReference type="Proteomes" id="UP000522199"/>
    </source>
</evidence>
<dbReference type="EMBL" id="AABEMN010000015">
    <property type="protein sequence ID" value="EAG9520232.1"/>
    <property type="molecule type" value="Genomic_DNA"/>
</dbReference>
<evidence type="ECO:0000313" key="38">
    <source>
        <dbReference type="EMBL" id="EDP8514026.1"/>
    </source>
</evidence>
<evidence type="ECO:0000313" key="53">
    <source>
        <dbReference type="Proteomes" id="UP000345329"/>
    </source>
</evidence>
<dbReference type="CDD" id="cd07516">
    <property type="entry name" value="HAD_Pase"/>
    <property type="match status" value="1"/>
</dbReference>
<dbReference type="RefSeq" id="WP_003731066.1">
    <property type="nucleotide sequence ID" value="NC_021825.2"/>
</dbReference>
<evidence type="ECO:0000313" key="36">
    <source>
        <dbReference type="EMBL" id="EDN9837681.1"/>
    </source>
</evidence>
<dbReference type="AlphaFoldDB" id="A0A0B8RGS5"/>
<dbReference type="EMBL" id="AAANYR010000005">
    <property type="protein sequence ID" value="EAD5787057.1"/>
    <property type="molecule type" value="Genomic_DNA"/>
</dbReference>
<evidence type="ECO:0000313" key="7">
    <source>
        <dbReference type="EMBL" id="EAD5775024.1"/>
    </source>
</evidence>
<evidence type="ECO:0000313" key="31">
    <source>
        <dbReference type="EMBL" id="ECC1556213.1"/>
    </source>
</evidence>
<dbReference type="Proteomes" id="UP000398321">
    <property type="component" value="Unassembled WGS sequence"/>
</dbReference>
<dbReference type="EMBL" id="AABCVX010000005">
    <property type="protein sequence ID" value="EAG6170005.1"/>
    <property type="molecule type" value="Genomic_DNA"/>
</dbReference>
<dbReference type="EMBL" id="AAAIKW010000009">
    <property type="protein sequence ID" value="EAC4553235.1"/>
    <property type="molecule type" value="Genomic_DNA"/>
</dbReference>
<dbReference type="EMBL" id="AAALRN010000005">
    <property type="protein sequence ID" value="EAD1185692.1"/>
    <property type="molecule type" value="Genomic_DNA"/>
</dbReference>
<evidence type="ECO:0000313" key="10">
    <source>
        <dbReference type="EMBL" id="EAE2355324.1"/>
    </source>
</evidence>
<dbReference type="Proteomes" id="UP000410967">
    <property type="component" value="Unassembled WGS sequence"/>
</dbReference>
<evidence type="ECO:0000313" key="40">
    <source>
        <dbReference type="EMBL" id="HAB8557925.1"/>
    </source>
</evidence>
<evidence type="ECO:0000313" key="72">
    <source>
        <dbReference type="Proteomes" id="UP000481141"/>
    </source>
</evidence>
<dbReference type="SFLD" id="SFLDG01140">
    <property type="entry name" value="C2.B:_Phosphomannomutase_and_P"/>
    <property type="match status" value="1"/>
</dbReference>
<evidence type="ECO:0000313" key="44">
    <source>
        <dbReference type="EMBL" id="HAJ9594637.1"/>
    </source>
</evidence>
<dbReference type="EMBL" id="DAAEEB010000008">
    <property type="protein sequence ID" value="HAA8053775.1"/>
    <property type="molecule type" value="Genomic_DNA"/>
</dbReference>
<dbReference type="EMBL" id="AABAYG010000005">
    <property type="protein sequence ID" value="EAG2246289.1"/>
    <property type="molecule type" value="Genomic_DNA"/>
</dbReference>
<dbReference type="Proteomes" id="UP000489121">
    <property type="component" value="Unassembled WGS sequence"/>
</dbReference>
<reference evidence="85 86" key="3">
    <citation type="journal article" date="2018" name="Genome Biol.">
        <title>SKESA: strategic k-mer extension for scrupulous assemblies.</title>
        <authorList>
            <person name="Souvorov A."/>
            <person name="Agarwala R."/>
            <person name="Lipman D.J."/>
        </authorList>
    </citation>
    <scope>NUCLEOTIDE SEQUENCE [LARGE SCALE GENOMIC DNA]</scope>
    <source>
        <strain evidence="39">09CEB371LM</strain>
        <strain evidence="44">2017-325981-023-01</strain>
        <strain evidence="40 88">CFIAFB20100120</strain>
        <strain evidence="42">CFIAFB20170037</strain>
        <strain evidence="41 85">CFIAFB20170045</strain>
        <strain evidence="43 87">DMG1500109</strain>
    </source>
</reference>
<dbReference type="EMBL" id="QXLS01000005">
    <property type="protein sequence ID" value="RKA07142.1"/>
    <property type="molecule type" value="Genomic_DNA"/>
</dbReference>
<dbReference type="EMBL" id="AAAQQZ010000009">
    <property type="protein sequence ID" value="EAE1340161.1"/>
    <property type="molecule type" value="Genomic_DNA"/>
</dbReference>
<dbReference type="Gene3D" id="3.40.50.1000">
    <property type="entry name" value="HAD superfamily/HAD-like"/>
    <property type="match status" value="1"/>
</dbReference>
<evidence type="ECO:0000313" key="26">
    <source>
        <dbReference type="EMBL" id="EAH4241380.1"/>
    </source>
</evidence>
<dbReference type="EMBL" id="AABBYJ010000005">
    <property type="protein sequence ID" value="EAG4331538.1"/>
    <property type="molecule type" value="Genomic_DNA"/>
</dbReference>
<evidence type="ECO:0000313" key="78">
    <source>
        <dbReference type="Proteomes" id="UP000530452"/>
    </source>
</evidence>
<evidence type="ECO:0000313" key="28">
    <source>
        <dbReference type="EMBL" id="EAK9317524.1"/>
    </source>
</evidence>
<evidence type="ECO:0000313" key="86">
    <source>
        <dbReference type="Proteomes" id="UP000843503"/>
    </source>
</evidence>
<evidence type="ECO:0000313" key="61">
    <source>
        <dbReference type="Proteomes" id="UP000389283"/>
    </source>
</evidence>
<dbReference type="Proteomes" id="UP000427828">
    <property type="component" value="Unassembled WGS sequence"/>
</dbReference>
<evidence type="ECO:0000313" key="42">
    <source>
        <dbReference type="EMBL" id="HAC0275344.1"/>
    </source>
</evidence>
<dbReference type="EC" id="3.1.3.-" evidence="46"/>
<evidence type="ECO:0000313" key="2">
    <source>
        <dbReference type="EMBL" id="EAC5551328.1"/>
    </source>
</evidence>
<evidence type="ECO:0000313" key="18">
    <source>
        <dbReference type="EMBL" id="EAG4331538.1"/>
    </source>
</evidence>
<dbReference type="InterPro" id="IPR036412">
    <property type="entry name" value="HAD-like_sf"/>
</dbReference>
<evidence type="ECO:0000313" key="15">
    <source>
        <dbReference type="EMBL" id="EAG2246289.1"/>
    </source>
</evidence>
<evidence type="ECO:0000313" key="57">
    <source>
        <dbReference type="Proteomes" id="UP000364988"/>
    </source>
</evidence>
<dbReference type="Proteomes" id="UP000403352">
    <property type="component" value="Unassembled WGS sequence"/>
</dbReference>
<evidence type="ECO:0000313" key="80">
    <source>
        <dbReference type="Proteomes" id="UP000540117"/>
    </source>
</evidence>
<accession>A0A0B8RGS5</accession>
<evidence type="ECO:0000313" key="70">
    <source>
        <dbReference type="Proteomes" id="UP000478682"/>
    </source>
</evidence>
<evidence type="ECO:0000313" key="11">
    <source>
        <dbReference type="EMBL" id="EAE4943153.1"/>
    </source>
</evidence>
<dbReference type="EMBL" id="AAANYN010000020">
    <property type="protein sequence ID" value="EAD5775024.1"/>
    <property type="molecule type" value="Genomic_DNA"/>
</dbReference>
<dbReference type="PANTHER" id="PTHR10000:SF23">
    <property type="entry name" value="5-AMINO-6-(5-PHOSPHO-D-RIBITYLAMINO)URACIL PHOSPHATASE YITU"/>
    <property type="match status" value="1"/>
</dbReference>
<dbReference type="EMBL" id="AALGDA010000024">
    <property type="protein sequence ID" value="ECY9783095.1"/>
    <property type="molecule type" value="Genomic_DNA"/>
</dbReference>
<dbReference type="Proteomes" id="UP000549379">
    <property type="component" value="Unassembled WGS sequence"/>
</dbReference>
<evidence type="ECO:0000313" key="62">
    <source>
        <dbReference type="Proteomes" id="UP000398321"/>
    </source>
</evidence>
<dbReference type="PROSITE" id="PS01229">
    <property type="entry name" value="COF_2"/>
    <property type="match status" value="1"/>
</dbReference>
<comment type="caution">
    <text evidence="35">The sequence shown here is derived from an EMBL/GenBank/DDBJ whole genome shotgun (WGS) entry which is preliminary data.</text>
</comment>
<evidence type="ECO:0000313" key="45">
    <source>
        <dbReference type="EMBL" id="OET48199.1"/>
    </source>
</evidence>
<dbReference type="EMBL" id="AANDSR010000011">
    <property type="protein sequence ID" value="EDN9837681.1"/>
    <property type="molecule type" value="Genomic_DNA"/>
</dbReference>
<dbReference type="Proteomes" id="UP000354255">
    <property type="component" value="Unassembled WGS sequence"/>
</dbReference>
<dbReference type="Proteomes" id="UP000527632">
    <property type="component" value="Unassembled WGS sequence"/>
</dbReference>
<evidence type="ECO:0000313" key="20">
    <source>
        <dbReference type="EMBL" id="EAG6170005.1"/>
    </source>
</evidence>
<evidence type="ECO:0000313" key="46">
    <source>
        <dbReference type="EMBL" id="RKA07142.1"/>
    </source>
</evidence>
<evidence type="ECO:0000313" key="6">
    <source>
        <dbReference type="EMBL" id="EAD3793386.1"/>
    </source>
</evidence>
<dbReference type="EMBL" id="AAASLB010000010">
    <property type="protein sequence ID" value="EAE4943153.1"/>
    <property type="molecule type" value="Genomic_DNA"/>
</dbReference>
<evidence type="ECO:0000313" key="41">
    <source>
        <dbReference type="EMBL" id="HAC0014083.1"/>
    </source>
</evidence>
<reference evidence="46 47" key="2">
    <citation type="journal article" date="2018" name="BMC Genomics">
        <title>Genes significantly associated with lineage II food isolates of Listeria monocytogenes.</title>
        <authorList>
            <person name="Pirone-Davies C."/>
            <person name="Chen Y."/>
            <person name="Pightling A."/>
            <person name="Ryan G."/>
            <person name="Wang Y."/>
            <person name="Yao K."/>
            <person name="Hoffmann M."/>
            <person name="Allard M.W."/>
        </authorList>
    </citation>
    <scope>NUCLEOTIDE SEQUENCE [LARGE SCALE GENOMIC DNA]</scope>
    <source>
        <strain evidence="46 47">PNUSAL000550</strain>
    </source>
</reference>
<evidence type="ECO:0000313" key="50">
    <source>
        <dbReference type="Proteomes" id="UP000337746"/>
    </source>
</evidence>
<dbReference type="Proteomes" id="UP000393182">
    <property type="component" value="Unassembled WGS sequence"/>
</dbReference>
<evidence type="ECO:0000313" key="75">
    <source>
        <dbReference type="Proteomes" id="UP000525850"/>
    </source>
</evidence>
<protein>
    <submittedName>
        <fullName evidence="46">5-amino-6-(5-phospho-D-ribitylamino)uracil phosphatase YitU</fullName>
        <ecNumber evidence="46">3.1.3.-</ecNumber>
    </submittedName>
    <submittedName>
        <fullName evidence="35">Cof-type HAD-IIB family hydrolase</fullName>
    </submittedName>
    <submittedName>
        <fullName evidence="45">Haloacid dehalogenase</fullName>
    </submittedName>
</protein>
<dbReference type="EMBL" id="AAHZFN010000001">
    <property type="protein sequence ID" value="ECB9472260.1"/>
    <property type="molecule type" value="Genomic_DNA"/>
</dbReference>
<evidence type="ECO:0000313" key="27">
    <source>
        <dbReference type="EMBL" id="EAK8898665.1"/>
    </source>
</evidence>
<evidence type="ECO:0000313" key="5">
    <source>
        <dbReference type="EMBL" id="EAD1185692.1"/>
    </source>
</evidence>
<dbReference type="EMBL" id="AALAQH010000008">
    <property type="protein sequence ID" value="ECX6925514.1"/>
    <property type="molecule type" value="Genomic_DNA"/>
</dbReference>
<evidence type="ECO:0000313" key="55">
    <source>
        <dbReference type="Proteomes" id="UP000354255"/>
    </source>
</evidence>
<dbReference type="Proteomes" id="UP000337746">
    <property type="component" value="Unassembled WGS sequence"/>
</dbReference>
<dbReference type="Pfam" id="PF08282">
    <property type="entry name" value="Hydrolase_3"/>
    <property type="match status" value="1"/>
</dbReference>
<evidence type="ECO:0000313" key="51">
    <source>
        <dbReference type="Proteomes" id="UP000339309"/>
    </source>
</evidence>
<evidence type="ECO:0000313" key="8">
    <source>
        <dbReference type="EMBL" id="EAD5787057.1"/>
    </source>
</evidence>
<dbReference type="EMBL" id="AABEKY010000008">
    <property type="protein sequence ID" value="EAG9388416.1"/>
    <property type="molecule type" value="Genomic_DNA"/>
</dbReference>
<dbReference type="Proteomes" id="UP000467347">
    <property type="component" value="Unassembled WGS sequence"/>
</dbReference>
<dbReference type="SUPFAM" id="SSF56784">
    <property type="entry name" value="HAD-like"/>
    <property type="match status" value="1"/>
</dbReference>
<dbReference type="InterPro" id="IPR000150">
    <property type="entry name" value="Cof"/>
</dbReference>
<evidence type="ECO:0000313" key="1">
    <source>
        <dbReference type="EMBL" id="EAC4553235.1"/>
    </source>
</evidence>
<dbReference type="Proteomes" id="UP000389283">
    <property type="component" value="Unassembled WGS sequence"/>
</dbReference>
<organism evidence="35 67">
    <name type="scientific">Listeria monocytogenes</name>
    <dbReference type="NCBI Taxonomy" id="1639"/>
    <lineage>
        <taxon>Bacteria</taxon>
        <taxon>Bacillati</taxon>
        <taxon>Bacillota</taxon>
        <taxon>Bacilli</taxon>
        <taxon>Bacillales</taxon>
        <taxon>Listeriaceae</taxon>
        <taxon>Listeria</taxon>
    </lineage>
</organism>
<dbReference type="Proteomes" id="UP000843775">
    <property type="component" value="Unassembled WGS sequence"/>
</dbReference>
<dbReference type="PRINTS" id="PR00119">
    <property type="entry name" value="CATATPASE"/>
</dbReference>
<evidence type="ECO:0000313" key="43">
    <source>
        <dbReference type="EMBL" id="HAC1755866.1"/>
    </source>
</evidence>
<dbReference type="EMBL" id="AABAWE010000005">
    <property type="protein sequence ID" value="EAG2087947.1"/>
    <property type="molecule type" value="Genomic_DNA"/>
</dbReference>
<dbReference type="EMBL" id="AAIAJJ010000002">
    <property type="protein sequence ID" value="ECC1556213.1"/>
    <property type="molecule type" value="Genomic_DNA"/>
</dbReference>
<evidence type="ECO:0000313" key="63">
    <source>
        <dbReference type="Proteomes" id="UP000403352"/>
    </source>
</evidence>
<dbReference type="EMBL" id="AABATR010000005">
    <property type="protein sequence ID" value="EAG1893982.1"/>
    <property type="molecule type" value="Genomic_DNA"/>
</dbReference>
<dbReference type="Proteomes" id="UP000842809">
    <property type="component" value="Unassembled WGS sequence"/>
</dbReference>
<evidence type="ECO:0000313" key="65">
    <source>
        <dbReference type="Proteomes" id="UP000423131"/>
    </source>
</evidence>
<dbReference type="Proteomes" id="UP000528151">
    <property type="component" value="Unassembled WGS sequence"/>
</dbReference>
<dbReference type="Proteomes" id="UP000455569">
    <property type="component" value="Unassembled WGS sequence"/>
</dbReference>
<evidence type="ECO:0000313" key="12">
    <source>
        <dbReference type="EMBL" id="EAG0868240.1"/>
    </source>
</evidence>
<dbReference type="EMBL" id="AABDGJ010000012">
    <property type="protein sequence ID" value="EAG6991599.1"/>
    <property type="molecule type" value="Genomic_DNA"/>
</dbReference>
<evidence type="ECO:0000313" key="48">
    <source>
        <dbReference type="Proteomes" id="UP000331186"/>
    </source>
</evidence>
<dbReference type="EMBL" id="AAAIXK010000007">
    <property type="protein sequence ID" value="EAC5551328.1"/>
    <property type="molecule type" value="Genomic_DNA"/>
</dbReference>
<evidence type="ECO:0000313" key="30">
    <source>
        <dbReference type="EMBL" id="ECB9513923.1"/>
    </source>
</evidence>
<dbReference type="EMBL" id="AABFVG010000010">
    <property type="protein sequence ID" value="EAH2283050.1"/>
    <property type="molecule type" value="Genomic_DNA"/>
</dbReference>
<evidence type="ECO:0000313" key="4">
    <source>
        <dbReference type="EMBL" id="EAC9041162.1"/>
    </source>
</evidence>
<evidence type="ECO:0000313" key="39">
    <source>
        <dbReference type="EMBL" id="HAA8053775.1"/>
    </source>
</evidence>
<evidence type="ECO:0000313" key="85">
    <source>
        <dbReference type="Proteomes" id="UP000841146"/>
    </source>
</evidence>
<dbReference type="EMBL" id="AABGHY010000010">
    <property type="protein sequence ID" value="EAH3295249.1"/>
    <property type="molecule type" value="Genomic_DNA"/>
</dbReference>
<dbReference type="EMBL" id="AANPAU010000004">
    <property type="protein sequence ID" value="EDP8514026.1"/>
    <property type="molecule type" value="Genomic_DNA"/>
</dbReference>
<dbReference type="EMBL" id="DAAJZA010000010">
    <property type="protein sequence ID" value="HAC1755866.1"/>
    <property type="molecule type" value="Genomic_DNA"/>
</dbReference>
<evidence type="ECO:0000313" key="33">
    <source>
        <dbReference type="EMBL" id="ECY6545261.1"/>
    </source>
</evidence>
<reference evidence="49 51" key="4">
    <citation type="submission" date="2018-06" db="EMBL/GenBank/DDBJ databases">
        <authorList>
            <consortium name="PulseNet: The National Subtyping Network for Foodborne Disease Surveillance"/>
            <person name="Tarr C.L."/>
            <person name="Trees E."/>
            <person name="Katz L.S."/>
            <person name="Carleton-Romer H.A."/>
            <person name="Stroika S."/>
            <person name="Kucerova Z."/>
            <person name="Roache K.F."/>
            <person name="Sabol A.L."/>
            <person name="Besser J."/>
            <person name="Gerner-Smidt P."/>
        </authorList>
    </citation>
    <scope>NUCLEOTIDE SEQUENCE [LARGE SCALE GENOMIC DNA]</scope>
    <source>
        <strain evidence="1 51">2015L-6227</strain>
        <strain evidence="10 49">PNUSAL000134</strain>
        <strain evidence="4 55">PNUSAL000910</strain>
        <strain evidence="12 56">PNUSAL002180</strain>
        <strain evidence="13 70">PNUSAL002298</strain>
        <strain evidence="27 54">PNUSAL004402</strain>
        <strain evidence="34 73">PNUSAL005692</strain>
    </source>
</reference>
<dbReference type="EMBL" id="AABGUK010000001">
    <property type="protein sequence ID" value="EAH4241380.1"/>
    <property type="molecule type" value="Genomic_DNA"/>
</dbReference>
<evidence type="ECO:0000313" key="69">
    <source>
        <dbReference type="Proteomes" id="UP000467536"/>
    </source>
</evidence>
<evidence type="ECO:0000313" key="66">
    <source>
        <dbReference type="Proteomes" id="UP000427828"/>
    </source>
</evidence>
<dbReference type="EMBL" id="AALEDS010000016">
    <property type="protein sequence ID" value="ECY6545261.1"/>
    <property type="molecule type" value="Genomic_DNA"/>
</dbReference>
<evidence type="ECO:0000313" key="76">
    <source>
        <dbReference type="Proteomes" id="UP000527632"/>
    </source>
</evidence>
<evidence type="ECO:0000313" key="25">
    <source>
        <dbReference type="EMBL" id="EAH3295249.1"/>
    </source>
</evidence>
<dbReference type="Proteomes" id="UP000540117">
    <property type="component" value="Unassembled WGS sequence"/>
</dbReference>
<evidence type="ECO:0000313" key="83">
    <source>
        <dbReference type="Proteomes" id="UP000549379"/>
    </source>
</evidence>
<dbReference type="Proteomes" id="UP000478682">
    <property type="component" value="Unassembled WGS sequence"/>
</dbReference>
<dbReference type="PANTHER" id="PTHR10000">
    <property type="entry name" value="PHOSPHOSERINE PHOSPHATASE"/>
    <property type="match status" value="1"/>
</dbReference>
<dbReference type="Proteomes" id="UP000841146">
    <property type="component" value="Unassembled WGS sequence"/>
</dbReference>
<dbReference type="InterPro" id="IPR006379">
    <property type="entry name" value="HAD-SF_hydro_IIB"/>
</dbReference>
<evidence type="ECO:0000313" key="58">
    <source>
        <dbReference type="Proteomes" id="UP000365297"/>
    </source>
</evidence>
<evidence type="ECO:0000313" key="82">
    <source>
        <dbReference type="Proteomes" id="UP000548278"/>
    </source>
</evidence>
<dbReference type="Proteomes" id="UP000566721">
    <property type="component" value="Unassembled WGS sequence"/>
</dbReference>
<dbReference type="EMBL" id="DAAIJL010000011">
    <property type="protein sequence ID" value="HAB8557925.1"/>
    <property type="molecule type" value="Genomic_DNA"/>
</dbReference>
<dbReference type="KEGG" id="lmok:CQ02_01565"/>
<proteinExistence type="predicted"/>
<dbReference type="EMBL" id="DAAJFY010000004">
    <property type="protein sequence ID" value="HAC0275344.1"/>
    <property type="molecule type" value="Genomic_DNA"/>
</dbReference>
<evidence type="ECO:0000313" key="88">
    <source>
        <dbReference type="Proteomes" id="UP000844415"/>
    </source>
</evidence>
<dbReference type="Proteomes" id="UP000358545">
    <property type="component" value="Unassembled WGS sequence"/>
</dbReference>
<dbReference type="SFLD" id="SFLDS00003">
    <property type="entry name" value="Haloacid_Dehalogenase"/>
    <property type="match status" value="1"/>
</dbReference>
<dbReference type="Proteomes" id="UP000331186">
    <property type="component" value="Unassembled WGS sequence"/>
</dbReference>
<sequence length="273" mass="30344">MTKKYLICSDIDGTLLRQDQTVSKKTRDLIQTLEKDGHIFSISTGRMYRSAREVGFQVSNSGHVIASNGSYAAIRDEQLLKTTLEEKAIRSTYDIMSDFDLPLFFFSTNTLFYTKEPPAFFQNLADKSRLDTGHNSFSLVSINEKGVFDENMHQFLNAIVVAEDDASKLTEVRAALNEANGIRVLSSHHNNLEILPANSDKKTAVEALGKHYNIPRERIITFGDGENDIGMLQYAGTGVAMANASDNVKAAADHLTDTNEADGVYKFLKEFIS</sequence>
<dbReference type="Proteomes" id="UP000843503">
    <property type="component" value="Unassembled WGS sequence"/>
</dbReference>